<reference evidence="25 26" key="1">
    <citation type="submission" date="2017-12" db="EMBL/GenBank/DDBJ databases">
        <title>Genome Sequence of a Multidrug-Resistant Candida haemulonii Isolate from a Patient with Chronic Leg Ulcers in Israel.</title>
        <authorList>
            <person name="Chow N.A."/>
            <person name="Gade L."/>
            <person name="Batra D."/>
            <person name="Rowe L.A."/>
            <person name="Ben-Ami R."/>
            <person name="Loparev V.N."/>
            <person name="Litvintseva A.P."/>
        </authorList>
    </citation>
    <scope>NUCLEOTIDE SEQUENCE [LARGE SCALE GENOMIC DNA]</scope>
    <source>
        <strain evidence="25 26">B11899</strain>
    </source>
</reference>
<evidence type="ECO:0000256" key="2">
    <source>
        <dbReference type="ARBA" id="ARBA00001946"/>
    </source>
</evidence>
<dbReference type="SUPFAM" id="SSF56219">
    <property type="entry name" value="DNase I-like"/>
    <property type="match status" value="2"/>
</dbReference>
<evidence type="ECO:0000256" key="18">
    <source>
        <dbReference type="ARBA" id="ARBA00023242"/>
    </source>
</evidence>
<dbReference type="InterPro" id="IPR001611">
    <property type="entry name" value="Leu-rich_rpt"/>
</dbReference>
<keyword evidence="14" id="KW-0460">Magnesium</keyword>
<keyword evidence="18" id="KW-0539">Nucleus</keyword>
<name>A0A2V1AT38_9ASCO</name>
<feature type="domain" description="Endonuclease/exonuclease/phosphatase" evidence="24">
    <location>
        <begin position="710"/>
        <end position="1021"/>
    </location>
</feature>
<dbReference type="EMBL" id="PKFO01000003">
    <property type="protein sequence ID" value="PVH20453.1"/>
    <property type="molecule type" value="Genomic_DNA"/>
</dbReference>
<dbReference type="RefSeq" id="XP_025341393.1">
    <property type="nucleotide sequence ID" value="XM_025485928.1"/>
</dbReference>
<keyword evidence="11" id="KW-0677">Repeat</keyword>
<dbReference type="OrthoDB" id="428734at2759"/>
<evidence type="ECO:0000256" key="19">
    <source>
        <dbReference type="ARBA" id="ARBA00023475"/>
    </source>
</evidence>
<keyword evidence="9" id="KW-0540">Nuclease</keyword>
<dbReference type="InterPro" id="IPR036691">
    <property type="entry name" value="Endo/exonu/phosph_ase_sf"/>
</dbReference>
<evidence type="ECO:0000256" key="15">
    <source>
        <dbReference type="ARBA" id="ARBA00022884"/>
    </source>
</evidence>
<keyword evidence="10" id="KW-0479">Metal-binding</keyword>
<evidence type="ECO:0000256" key="6">
    <source>
        <dbReference type="ARBA" id="ARBA00012161"/>
    </source>
</evidence>
<evidence type="ECO:0000256" key="20">
    <source>
        <dbReference type="ARBA" id="ARBA00030493"/>
    </source>
</evidence>
<keyword evidence="16" id="KW-0805">Transcription regulation</keyword>
<evidence type="ECO:0000256" key="21">
    <source>
        <dbReference type="ARBA" id="ARBA00031469"/>
    </source>
</evidence>
<dbReference type="Proteomes" id="UP000244309">
    <property type="component" value="Unassembled WGS sequence"/>
</dbReference>
<dbReference type="PANTHER" id="PTHR12121:SF100">
    <property type="entry name" value="POLY(A)-SPECIFIC RIBONUCLEASE"/>
    <property type="match status" value="1"/>
</dbReference>
<comment type="subcellular location">
    <subcellularLocation>
        <location evidence="4">Cytoplasm</location>
    </subcellularLocation>
    <subcellularLocation>
        <location evidence="3">Nucleus</location>
    </subcellularLocation>
</comment>
<evidence type="ECO:0000256" key="1">
    <source>
        <dbReference type="ARBA" id="ARBA00001663"/>
    </source>
</evidence>
<evidence type="ECO:0000256" key="7">
    <source>
        <dbReference type="ARBA" id="ARBA00022490"/>
    </source>
</evidence>
<feature type="compositionally biased region" description="Low complexity" evidence="23">
    <location>
        <begin position="386"/>
        <end position="411"/>
    </location>
</feature>
<dbReference type="SUPFAM" id="SSF52058">
    <property type="entry name" value="L domain-like"/>
    <property type="match status" value="1"/>
</dbReference>
<evidence type="ECO:0000256" key="23">
    <source>
        <dbReference type="SAM" id="MobiDB-lite"/>
    </source>
</evidence>
<keyword evidence="26" id="KW-1185">Reference proteome</keyword>
<evidence type="ECO:0000259" key="24">
    <source>
        <dbReference type="Pfam" id="PF03372"/>
    </source>
</evidence>
<evidence type="ECO:0000256" key="16">
    <source>
        <dbReference type="ARBA" id="ARBA00023015"/>
    </source>
</evidence>
<protein>
    <recommendedName>
        <fullName evidence="19">CCR4-Not complex 3'-5'-exoribonuclease subunit Ccr4</fullName>
        <ecNumber evidence="6">3.1.13.4</ecNumber>
    </recommendedName>
    <alternativeName>
        <fullName evidence="20">Carbon catabolite repressor protein 4</fullName>
    </alternativeName>
    <alternativeName>
        <fullName evidence="21">Cytoplasmic deadenylase</fullName>
    </alternativeName>
    <alternativeName>
        <fullName evidence="22">Glucose-repressible alcohol dehydrogenase transcriptional effector</fullName>
    </alternativeName>
</protein>
<dbReference type="STRING" id="45357.A0A2V1AT38"/>
<evidence type="ECO:0000256" key="17">
    <source>
        <dbReference type="ARBA" id="ARBA00023163"/>
    </source>
</evidence>
<dbReference type="Gene3D" id="3.80.10.10">
    <property type="entry name" value="Ribonuclease Inhibitor"/>
    <property type="match status" value="1"/>
</dbReference>
<keyword evidence="15" id="KW-0694">RNA-binding</keyword>
<feature type="region of interest" description="Disordered" evidence="23">
    <location>
        <begin position="1033"/>
        <end position="1056"/>
    </location>
</feature>
<dbReference type="Pfam" id="PF13855">
    <property type="entry name" value="LRR_8"/>
    <property type="match status" value="1"/>
</dbReference>
<feature type="domain" description="Endonuclease/exonuclease/phosphatase" evidence="24">
    <location>
        <begin position="49"/>
        <end position="343"/>
    </location>
</feature>
<dbReference type="InterPro" id="IPR050410">
    <property type="entry name" value="CCR4/nocturin_mRNA_transcr"/>
</dbReference>
<comment type="cofactor">
    <cofactor evidence="2">
        <name>Mg(2+)</name>
        <dbReference type="ChEBI" id="CHEBI:18420"/>
    </cofactor>
</comment>
<comment type="caution">
    <text evidence="25">The sequence shown here is derived from an EMBL/GenBank/DDBJ whole genome shotgun (WGS) entry which is preliminary data.</text>
</comment>
<evidence type="ECO:0000256" key="10">
    <source>
        <dbReference type="ARBA" id="ARBA00022723"/>
    </source>
</evidence>
<keyword evidence="12" id="KW-0378">Hydrolase</keyword>
<comment type="catalytic activity">
    <reaction evidence="1">
        <text>Exonucleolytic cleavage of poly(A) to 5'-AMP.</text>
        <dbReference type="EC" id="3.1.13.4"/>
    </reaction>
</comment>
<evidence type="ECO:0000256" key="5">
    <source>
        <dbReference type="ARBA" id="ARBA00010774"/>
    </source>
</evidence>
<dbReference type="EC" id="3.1.13.4" evidence="6"/>
<dbReference type="CDD" id="cd09097">
    <property type="entry name" value="Deadenylase_CCR4"/>
    <property type="match status" value="1"/>
</dbReference>
<keyword evidence="13" id="KW-0269">Exonuclease</keyword>
<dbReference type="PROSITE" id="PS51450">
    <property type="entry name" value="LRR"/>
    <property type="match status" value="3"/>
</dbReference>
<evidence type="ECO:0000256" key="13">
    <source>
        <dbReference type="ARBA" id="ARBA00022839"/>
    </source>
</evidence>
<dbReference type="SMART" id="SM00369">
    <property type="entry name" value="LRR_TYP"/>
    <property type="match status" value="3"/>
</dbReference>
<evidence type="ECO:0000256" key="3">
    <source>
        <dbReference type="ARBA" id="ARBA00004123"/>
    </source>
</evidence>
<dbReference type="Pfam" id="PF00560">
    <property type="entry name" value="LRR_1"/>
    <property type="match status" value="1"/>
</dbReference>
<dbReference type="VEuPathDB" id="FungiDB:CXQ85_002244"/>
<comment type="similarity">
    <text evidence="5">Belongs to the CCR4/nocturin family.</text>
</comment>
<evidence type="ECO:0000256" key="4">
    <source>
        <dbReference type="ARBA" id="ARBA00004496"/>
    </source>
</evidence>
<gene>
    <name evidence="25" type="ORF">CXQ85_002244</name>
</gene>
<dbReference type="GO" id="GO:0005737">
    <property type="term" value="C:cytoplasm"/>
    <property type="evidence" value="ECO:0007669"/>
    <property type="project" value="UniProtKB-SubCell"/>
</dbReference>
<keyword evidence="8" id="KW-0433">Leucine-rich repeat</keyword>
<accession>A0A2V1AT38</accession>
<keyword evidence="7" id="KW-0963">Cytoplasm</keyword>
<feature type="region of interest" description="Disordered" evidence="23">
    <location>
        <begin position="345"/>
        <end position="374"/>
    </location>
</feature>
<evidence type="ECO:0000256" key="14">
    <source>
        <dbReference type="ARBA" id="ARBA00022842"/>
    </source>
</evidence>
<organism evidence="25 26">
    <name type="scientific">Candidozyma haemuli</name>
    <dbReference type="NCBI Taxonomy" id="45357"/>
    <lineage>
        <taxon>Eukaryota</taxon>
        <taxon>Fungi</taxon>
        <taxon>Dikarya</taxon>
        <taxon>Ascomycota</taxon>
        <taxon>Saccharomycotina</taxon>
        <taxon>Pichiomycetes</taxon>
        <taxon>Metschnikowiaceae</taxon>
        <taxon>Candidozyma</taxon>
    </lineage>
</organism>
<dbReference type="GO" id="GO:0004535">
    <property type="term" value="F:poly(A)-specific ribonuclease activity"/>
    <property type="evidence" value="ECO:0007669"/>
    <property type="project" value="UniProtKB-EC"/>
</dbReference>
<evidence type="ECO:0000256" key="11">
    <source>
        <dbReference type="ARBA" id="ARBA00022737"/>
    </source>
</evidence>
<sequence>MIGYTKLKLPSSSIALRSSRFEPPDDFDALAYRNWIKFRDPKPESFSVMSFNLLSQHYVWKQVFEYLDPRYLDWPHYRFPLINTVIEQLPCDILCFQELECSVYENQWRDSFPLDDYQSIYLRKPQPGYWGTRPPEFMDGVGIFINKKRFNLLEFRELNFGNYVSSHADRFDLTEDVASRLIPRNTVALLALLYDKLTRKHIFVTNTHLYWSPAFNDVKLMQTKLLLNSLSRFISDSGLENPPIVMCGDFNSTPTSSVYKFLSRGRVNLEHAQEFLGHNYGTKVDGEQIKGNLLHNPFSLVPAYGPLLDNSLSETLDFTSYTRSLTAVLDHIWFSKDQLEASKVLGKQSGQSQGDQGMNQYQPGLQQPPNLNPQKFMNQQVNMLQQPLQSQSQLQQPPQSQQSQSQQSQPSNVQLAASGFQPAAAKVSAVNVDDPNTVYWQHQTSLCQLSRSEDIPHFYAKSYAQNSRKNKNPYNDVKTVSLIEATKTIVNALKEQEKQQLAAQTPNTPAALMRNKKMDLEEDEEQRLMAKSHGKQLWCHLDLSGQGLLNLSPKLFRYDFLESLYLNYNKLTTIPKQIKELRGLRVLDLSHNRITEVPSELGLCYNLRYLYLFDNNIKTLPIEFRNLIELLFLGIEGNPIDLKIANLVAESGPKALINYFRDMEPTYSEPTPRSWLLLKEDGEIIDPVTNPNAYSDDHTNVDASSTFTLMSYNTLCQHYATTKLYQYTPSWALDWEHRKNALKEEILALATDVICLQEVETRTFHEFWVPLMQNVGYKGFFFSKTRSKTMGELESKKVDGCATFYRASKFQFVQKQHFEYNTVCMGSDKYKKTKDLFNRFMNKDHIALIVQLQHIETGEKIIFVNTHLHWDPAFNDVKALQVGILLEELSGVIKKFNHTSSQEEVKSTSVVICGDFNSTKSSAVYQLFSTGSVSKHEDLEGKDYGRFTDEGFHHSFKLKSAYDHIASDFPFTNYTPTFTNVIDYVWYTTPTLQVQGLLGKPDEEYLSHHIGFPNAHFASDHIPLVTKFKVRKKGASSGVKKPDFKPDFKGGSSRKT</sequence>
<evidence type="ECO:0000256" key="8">
    <source>
        <dbReference type="ARBA" id="ARBA00022614"/>
    </source>
</evidence>
<evidence type="ECO:0000256" key="9">
    <source>
        <dbReference type="ARBA" id="ARBA00022722"/>
    </source>
</evidence>
<dbReference type="InterPro" id="IPR032675">
    <property type="entry name" value="LRR_dom_sf"/>
</dbReference>
<feature type="region of interest" description="Disordered" evidence="23">
    <location>
        <begin position="386"/>
        <end position="417"/>
    </location>
</feature>
<dbReference type="InterPro" id="IPR005135">
    <property type="entry name" value="Endo/exonuclease/phosphatase"/>
</dbReference>
<proteinExistence type="inferred from homology"/>
<dbReference type="AlphaFoldDB" id="A0A2V1AT38"/>
<evidence type="ECO:0000256" key="12">
    <source>
        <dbReference type="ARBA" id="ARBA00022801"/>
    </source>
</evidence>
<dbReference type="GO" id="GO:0046872">
    <property type="term" value="F:metal ion binding"/>
    <property type="evidence" value="ECO:0007669"/>
    <property type="project" value="UniProtKB-KW"/>
</dbReference>
<dbReference type="GO" id="GO:0003723">
    <property type="term" value="F:RNA binding"/>
    <property type="evidence" value="ECO:0007669"/>
    <property type="project" value="UniProtKB-KW"/>
</dbReference>
<dbReference type="Gene3D" id="3.60.10.10">
    <property type="entry name" value="Endonuclease/exonuclease/phosphatase"/>
    <property type="match status" value="2"/>
</dbReference>
<dbReference type="Pfam" id="PF03372">
    <property type="entry name" value="Exo_endo_phos"/>
    <property type="match status" value="2"/>
</dbReference>
<keyword evidence="17" id="KW-0804">Transcription</keyword>
<feature type="compositionally biased region" description="Low complexity" evidence="23">
    <location>
        <begin position="346"/>
        <end position="374"/>
    </location>
</feature>
<dbReference type="GeneID" id="37007575"/>
<evidence type="ECO:0000256" key="22">
    <source>
        <dbReference type="ARBA" id="ARBA00033317"/>
    </source>
</evidence>
<dbReference type="InterPro" id="IPR003591">
    <property type="entry name" value="Leu-rich_rpt_typical-subtyp"/>
</dbReference>
<evidence type="ECO:0000313" key="26">
    <source>
        <dbReference type="Proteomes" id="UP000244309"/>
    </source>
</evidence>
<dbReference type="GO" id="GO:0005634">
    <property type="term" value="C:nucleus"/>
    <property type="evidence" value="ECO:0007669"/>
    <property type="project" value="UniProtKB-SubCell"/>
</dbReference>
<dbReference type="PANTHER" id="PTHR12121">
    <property type="entry name" value="CARBON CATABOLITE REPRESSOR PROTEIN 4"/>
    <property type="match status" value="1"/>
</dbReference>
<evidence type="ECO:0000313" key="25">
    <source>
        <dbReference type="EMBL" id="PVH20453.1"/>
    </source>
</evidence>